<accession>A0A812ICW7</accession>
<sequence length="294" mass="33530">MVVAPEGLWVPARKPDAQRVLCVTGAGKHSGQYVEIVSDLPMLRKLDESGWSNSLAIFTEKRWRITSDPTGSKCWLRSQKLASFQFDASAWEKREGKGWVPQPDVSCRWGLASELETKLRTLARKALKGKLRLTLFRCTAPDCPKGCGNVLAKDWGLPSLADLLGHLTYYHRGSSQYHEKVNEAWNQQLADELEQQEEDGEELLSMFKASLNKHNYELKTKTLNVAHHVNNIRKIVQKRGCEVSRSLANDQEVYDEVWQWQEEKSGHGRLTVSLRWLKKFTEVSALEAYDVDMS</sequence>
<evidence type="ECO:0000313" key="2">
    <source>
        <dbReference type="Proteomes" id="UP000604046"/>
    </source>
</evidence>
<comment type="caution">
    <text evidence="1">The sequence shown here is derived from an EMBL/GenBank/DDBJ whole genome shotgun (WGS) entry which is preliminary data.</text>
</comment>
<dbReference type="Proteomes" id="UP000604046">
    <property type="component" value="Unassembled WGS sequence"/>
</dbReference>
<reference evidence="1" key="1">
    <citation type="submission" date="2021-02" db="EMBL/GenBank/DDBJ databases">
        <authorList>
            <person name="Dougan E. K."/>
            <person name="Rhodes N."/>
            <person name="Thang M."/>
            <person name="Chan C."/>
        </authorList>
    </citation>
    <scope>NUCLEOTIDE SEQUENCE</scope>
</reference>
<dbReference type="AlphaFoldDB" id="A0A812ICW7"/>
<protein>
    <submittedName>
        <fullName evidence="1">Uncharacterized protein</fullName>
    </submittedName>
</protein>
<name>A0A812ICW7_9DINO</name>
<evidence type="ECO:0000313" key="1">
    <source>
        <dbReference type="EMBL" id="CAE7030760.1"/>
    </source>
</evidence>
<dbReference type="EMBL" id="CAJNDS010000225">
    <property type="protein sequence ID" value="CAE7030760.1"/>
    <property type="molecule type" value="Genomic_DNA"/>
</dbReference>
<gene>
    <name evidence="1" type="ORF">SNAT2548_LOCUS3717</name>
</gene>
<organism evidence="1 2">
    <name type="scientific">Symbiodinium natans</name>
    <dbReference type="NCBI Taxonomy" id="878477"/>
    <lineage>
        <taxon>Eukaryota</taxon>
        <taxon>Sar</taxon>
        <taxon>Alveolata</taxon>
        <taxon>Dinophyceae</taxon>
        <taxon>Suessiales</taxon>
        <taxon>Symbiodiniaceae</taxon>
        <taxon>Symbiodinium</taxon>
    </lineage>
</organism>
<keyword evidence="2" id="KW-1185">Reference proteome</keyword>
<proteinExistence type="predicted"/>
<dbReference type="OrthoDB" id="10551706at2759"/>